<evidence type="ECO:0000256" key="5">
    <source>
        <dbReference type="ARBA" id="ARBA00022692"/>
    </source>
</evidence>
<dbReference type="PANTHER" id="PTHR14605">
    <property type="entry name" value="CHST5 PROTEIN"/>
    <property type="match status" value="1"/>
</dbReference>
<comment type="subcellular location">
    <subcellularLocation>
        <location evidence="1">Cell projection</location>
        <location evidence="1">Cilium membrane</location>
        <topology evidence="1">Multi-pass membrane protein</topology>
    </subcellularLocation>
</comment>
<comment type="similarity">
    <text evidence="2">Belongs to the TMEM231 family.</text>
</comment>
<organism evidence="13 14">
    <name type="scientific">Caenorhabditis bovis</name>
    <dbReference type="NCBI Taxonomy" id="2654633"/>
    <lineage>
        <taxon>Eukaryota</taxon>
        <taxon>Metazoa</taxon>
        <taxon>Ecdysozoa</taxon>
        <taxon>Nematoda</taxon>
        <taxon>Chromadorea</taxon>
        <taxon>Rhabditida</taxon>
        <taxon>Rhabditina</taxon>
        <taxon>Rhabditomorpha</taxon>
        <taxon>Rhabditoidea</taxon>
        <taxon>Rhabditidae</taxon>
        <taxon>Peloderinae</taxon>
        <taxon>Caenorhabditis</taxon>
    </lineage>
</organism>
<keyword evidence="5 12" id="KW-0812">Transmembrane</keyword>
<comment type="caution">
    <text evidence="13">The sequence shown here is derived from an EMBL/GenBank/DDBJ whole genome shotgun (WGS) entry which is preliminary data.</text>
</comment>
<gene>
    <name evidence="13" type="ORF">CBOVIS_LOCUS8471</name>
</gene>
<evidence type="ECO:0000256" key="8">
    <source>
        <dbReference type="ARBA" id="ARBA00023136"/>
    </source>
</evidence>
<reference evidence="13 14" key="1">
    <citation type="submission" date="2020-04" db="EMBL/GenBank/DDBJ databases">
        <authorList>
            <person name="Laetsch R D."/>
            <person name="Stevens L."/>
            <person name="Kumar S."/>
            <person name="Blaxter L. M."/>
        </authorList>
    </citation>
    <scope>NUCLEOTIDE SEQUENCE [LARGE SCALE GENOMIC DNA]</scope>
</reference>
<evidence type="ECO:0000256" key="9">
    <source>
        <dbReference type="ARBA" id="ARBA00023180"/>
    </source>
</evidence>
<dbReference type="GO" id="GO:0035869">
    <property type="term" value="C:ciliary transition zone"/>
    <property type="evidence" value="ECO:0007669"/>
    <property type="project" value="TreeGrafter"/>
</dbReference>
<keyword evidence="8 12" id="KW-0472">Membrane</keyword>
<evidence type="ECO:0000313" key="13">
    <source>
        <dbReference type="EMBL" id="CAB3406395.1"/>
    </source>
</evidence>
<dbReference type="EMBL" id="CADEPM010000005">
    <property type="protein sequence ID" value="CAB3406395.1"/>
    <property type="molecule type" value="Genomic_DNA"/>
</dbReference>
<name>A0A8S1F0T2_9PELO</name>
<evidence type="ECO:0000256" key="12">
    <source>
        <dbReference type="SAM" id="Phobius"/>
    </source>
</evidence>
<dbReference type="InterPro" id="IPR019306">
    <property type="entry name" value="TMEM231"/>
</dbReference>
<dbReference type="AlphaFoldDB" id="A0A8S1F0T2"/>
<dbReference type="OrthoDB" id="426438at2759"/>
<evidence type="ECO:0000256" key="11">
    <source>
        <dbReference type="ARBA" id="ARBA00024803"/>
    </source>
</evidence>
<sequence length="298" mass="34703">MVHEDVFIEPVYRTYRAPPCSWAIIYIKIINIFKYLLPLIVIFATEGIWKKTGTYREIPKIEFNGNFIAYGYGPDSSIVASSYPVLNSAASAQQLSTARVSHHFENDENDQKLLNLDFVLNTQNLSLNAFTYGFVFDFKLDYHSIIEAELMLTDTVQLAFPTSEILVTGRLGVDQSIPFIKNDKWKVINNQRLDVEHYQIMSILERDTRSPIKLEVKRKSTIFLPQPHPTHQLSLNLRLFISELEFTYKTGIWELLKWAWIQYFSIYIIFASIFNSISSFLFRTRVIYATDSFAKYTQ</sequence>
<keyword evidence="4" id="KW-1003">Cell membrane</keyword>
<evidence type="ECO:0000256" key="6">
    <source>
        <dbReference type="ARBA" id="ARBA00022989"/>
    </source>
</evidence>
<evidence type="ECO:0000313" key="14">
    <source>
        <dbReference type="Proteomes" id="UP000494206"/>
    </source>
</evidence>
<dbReference type="GO" id="GO:0060170">
    <property type="term" value="C:ciliary membrane"/>
    <property type="evidence" value="ECO:0007669"/>
    <property type="project" value="UniProtKB-SubCell"/>
</dbReference>
<evidence type="ECO:0000256" key="2">
    <source>
        <dbReference type="ARBA" id="ARBA00009082"/>
    </source>
</evidence>
<keyword evidence="6 12" id="KW-1133">Transmembrane helix</keyword>
<keyword evidence="14" id="KW-1185">Reference proteome</keyword>
<feature type="transmembrane region" description="Helical" evidence="12">
    <location>
        <begin position="260"/>
        <end position="282"/>
    </location>
</feature>
<dbReference type="PANTHER" id="PTHR14605:SF1">
    <property type="entry name" value="TRANSMEMBRANE PROTEIN 231"/>
    <property type="match status" value="1"/>
</dbReference>
<dbReference type="GO" id="GO:0060271">
    <property type="term" value="P:cilium assembly"/>
    <property type="evidence" value="ECO:0007669"/>
    <property type="project" value="TreeGrafter"/>
</dbReference>
<keyword evidence="9" id="KW-0325">Glycoprotein</keyword>
<evidence type="ECO:0000256" key="1">
    <source>
        <dbReference type="ARBA" id="ARBA00004272"/>
    </source>
</evidence>
<keyword evidence="7" id="KW-0969">Cilium</keyword>
<comment type="function">
    <text evidence="11">Transmembrane component of the tectonic-like complex, a complex localized at the transition zone of primary cilia and acting as a barrier that prevents diffusion of transmembrane proteins between the cilia and plasma membranes. Required for ciliogenesis and sonic hedgehog/SHH signaling.</text>
</comment>
<evidence type="ECO:0000256" key="10">
    <source>
        <dbReference type="ARBA" id="ARBA00023273"/>
    </source>
</evidence>
<proteinExistence type="inferred from homology"/>
<evidence type="ECO:0000256" key="3">
    <source>
        <dbReference type="ARBA" id="ARBA00015087"/>
    </source>
</evidence>
<dbReference type="Proteomes" id="UP000494206">
    <property type="component" value="Unassembled WGS sequence"/>
</dbReference>
<evidence type="ECO:0000256" key="7">
    <source>
        <dbReference type="ARBA" id="ARBA00023069"/>
    </source>
</evidence>
<keyword evidence="10" id="KW-0966">Cell projection</keyword>
<dbReference type="GO" id="GO:0032880">
    <property type="term" value="P:regulation of protein localization"/>
    <property type="evidence" value="ECO:0007669"/>
    <property type="project" value="TreeGrafter"/>
</dbReference>
<dbReference type="Pfam" id="PF10149">
    <property type="entry name" value="TM231"/>
    <property type="match status" value="1"/>
</dbReference>
<accession>A0A8S1F0T2</accession>
<evidence type="ECO:0000256" key="4">
    <source>
        <dbReference type="ARBA" id="ARBA00022475"/>
    </source>
</evidence>
<protein>
    <recommendedName>
        <fullName evidence="3">Transmembrane protein 231</fullName>
    </recommendedName>
</protein>